<reference evidence="2" key="1">
    <citation type="submission" date="2025-08" db="UniProtKB">
        <authorList>
            <consortium name="Ensembl"/>
        </authorList>
    </citation>
    <scope>IDENTIFICATION</scope>
</reference>
<accession>A0A8C2AZ51</accession>
<feature type="region of interest" description="Disordered" evidence="1">
    <location>
        <begin position="29"/>
        <end position="77"/>
    </location>
</feature>
<evidence type="ECO:0000313" key="3">
    <source>
        <dbReference type="Proteomes" id="UP000694700"/>
    </source>
</evidence>
<name>A0A8C2AZ51_CYPCA</name>
<protein>
    <submittedName>
        <fullName evidence="2">Uncharacterized protein</fullName>
    </submittedName>
</protein>
<organism evidence="2 3">
    <name type="scientific">Cyprinus carpio</name>
    <name type="common">Common carp</name>
    <dbReference type="NCBI Taxonomy" id="7962"/>
    <lineage>
        <taxon>Eukaryota</taxon>
        <taxon>Metazoa</taxon>
        <taxon>Chordata</taxon>
        <taxon>Craniata</taxon>
        <taxon>Vertebrata</taxon>
        <taxon>Euteleostomi</taxon>
        <taxon>Actinopterygii</taxon>
        <taxon>Neopterygii</taxon>
        <taxon>Teleostei</taxon>
        <taxon>Ostariophysi</taxon>
        <taxon>Cypriniformes</taxon>
        <taxon>Cyprinidae</taxon>
        <taxon>Cyprininae</taxon>
        <taxon>Cyprinus</taxon>
    </lineage>
</organism>
<sequence length="210" mass="23531">MTTMVKTQCSRSIPMNKTFLELLLNRTSEERKEKEAGSHIASSSLKRNVREKKSIVPPTPPTSTHSPPTFRKPPPVEPLFDPELRPFVFPTHCDALFASLRGLKEEGLLLDLELDGGRVTPAGLKAVLDFSYSGEVDRGETDEVLEACRCLGAERLERLCGKDVVVSGSEERERSLRFIRTLWERNIGCDVIIQTDSGDRFPESSEMVLK</sequence>
<proteinExistence type="predicted"/>
<dbReference type="Proteomes" id="UP000694700">
    <property type="component" value="Unplaced"/>
</dbReference>
<evidence type="ECO:0000256" key="1">
    <source>
        <dbReference type="SAM" id="MobiDB-lite"/>
    </source>
</evidence>
<dbReference type="AlphaFoldDB" id="A0A8C2AZ51"/>
<dbReference type="Ensembl" id="ENSCCRT00015115527.1">
    <property type="protein sequence ID" value="ENSCCRP00015112000.1"/>
    <property type="gene ID" value="ENSCCRG00015044357.1"/>
</dbReference>
<evidence type="ECO:0000313" key="2">
    <source>
        <dbReference type="Ensembl" id="ENSCCRP00015112000.1"/>
    </source>
</evidence>